<organism evidence="1 2">
    <name type="scientific">Eretmocerus hayati</name>
    <dbReference type="NCBI Taxonomy" id="131215"/>
    <lineage>
        <taxon>Eukaryota</taxon>
        <taxon>Metazoa</taxon>
        <taxon>Ecdysozoa</taxon>
        <taxon>Arthropoda</taxon>
        <taxon>Hexapoda</taxon>
        <taxon>Insecta</taxon>
        <taxon>Pterygota</taxon>
        <taxon>Neoptera</taxon>
        <taxon>Endopterygota</taxon>
        <taxon>Hymenoptera</taxon>
        <taxon>Apocrita</taxon>
        <taxon>Proctotrupomorpha</taxon>
        <taxon>Chalcidoidea</taxon>
        <taxon>Aphelinidae</taxon>
        <taxon>Aphelininae</taxon>
        <taxon>Eretmocerus</taxon>
    </lineage>
</organism>
<evidence type="ECO:0000313" key="2">
    <source>
        <dbReference type="Proteomes" id="UP001239111"/>
    </source>
</evidence>
<name>A0ACC2NN12_9HYME</name>
<dbReference type="Proteomes" id="UP001239111">
    <property type="component" value="Chromosome 3"/>
</dbReference>
<dbReference type="EMBL" id="CM056743">
    <property type="protein sequence ID" value="KAJ8671704.1"/>
    <property type="molecule type" value="Genomic_DNA"/>
</dbReference>
<comment type="caution">
    <text evidence="1">The sequence shown here is derived from an EMBL/GenBank/DDBJ whole genome shotgun (WGS) entry which is preliminary data.</text>
</comment>
<keyword evidence="2" id="KW-1185">Reference proteome</keyword>
<gene>
    <name evidence="1" type="ORF">QAD02_002963</name>
</gene>
<sequence length="284" mass="33210">MVITYLEHIVYVWEDNNPLFHNIFVHQYTEKCLPAMTPSATPAEKENILHIRQKLQKFLETSQHCTPETVLRDFLFDCSYEERAIQQAVFIYINLLNDVSKPIQYRKNVYERHERLREDKKQQKEDGAEEVYVTLIRQLLRPDERDSSELLGLVDASGRPAQPYQGRTAQPGPETALELLEEHAGKIEPMKALQVLPDTVPIGRIRHFLEASLQNNINERRRMQVLKGILYAEHLQVQEQRMHYESQSVLMTEFNVCSVCKKNSAFARYPNGDIVHFSCQIRKM</sequence>
<proteinExistence type="predicted"/>
<accession>A0ACC2NN12</accession>
<protein>
    <submittedName>
        <fullName evidence="1">Uncharacterized protein</fullName>
    </submittedName>
</protein>
<evidence type="ECO:0000313" key="1">
    <source>
        <dbReference type="EMBL" id="KAJ8671704.1"/>
    </source>
</evidence>
<reference evidence="1" key="1">
    <citation type="submission" date="2023-04" db="EMBL/GenBank/DDBJ databases">
        <title>A chromosome-level genome assembly of the parasitoid wasp Eretmocerus hayati.</title>
        <authorList>
            <person name="Zhong Y."/>
            <person name="Liu S."/>
            <person name="Liu Y."/>
        </authorList>
    </citation>
    <scope>NUCLEOTIDE SEQUENCE</scope>
    <source>
        <strain evidence="1">ZJU_SS_LIU_2023</strain>
    </source>
</reference>